<protein>
    <recommendedName>
        <fullName evidence="3">YjbR protein</fullName>
    </recommendedName>
</protein>
<reference evidence="2" key="1">
    <citation type="submission" date="2016-10" db="EMBL/GenBank/DDBJ databases">
        <authorList>
            <person name="Varghese N."/>
            <person name="Submissions S."/>
        </authorList>
    </citation>
    <scope>NUCLEOTIDE SEQUENCE [LARGE SCALE GENOMIC DNA]</scope>
    <source>
        <strain evidence="2">CGMCC 4.5579</strain>
    </source>
</reference>
<organism evidence="1 2">
    <name type="scientific">Amycolatopsis arida</name>
    <dbReference type="NCBI Taxonomy" id="587909"/>
    <lineage>
        <taxon>Bacteria</taxon>
        <taxon>Bacillati</taxon>
        <taxon>Actinomycetota</taxon>
        <taxon>Actinomycetes</taxon>
        <taxon>Pseudonocardiales</taxon>
        <taxon>Pseudonocardiaceae</taxon>
        <taxon>Amycolatopsis</taxon>
    </lineage>
</organism>
<evidence type="ECO:0008006" key="3">
    <source>
        <dbReference type="Google" id="ProtNLM"/>
    </source>
</evidence>
<evidence type="ECO:0000313" key="1">
    <source>
        <dbReference type="EMBL" id="SFP44835.1"/>
    </source>
</evidence>
<dbReference type="RefSeq" id="WP_092529332.1">
    <property type="nucleotide sequence ID" value="NZ_FOWW01000002.1"/>
</dbReference>
<dbReference type="Proteomes" id="UP000198727">
    <property type="component" value="Unassembled WGS sequence"/>
</dbReference>
<gene>
    <name evidence="1" type="ORF">SAMN05421810_102612</name>
</gene>
<proteinExistence type="predicted"/>
<dbReference type="STRING" id="587909.SAMN05421810_102612"/>
<evidence type="ECO:0000313" key="2">
    <source>
        <dbReference type="Proteomes" id="UP000198727"/>
    </source>
</evidence>
<dbReference type="EMBL" id="FOWW01000002">
    <property type="protein sequence ID" value="SFP44835.1"/>
    <property type="molecule type" value="Genomic_DNA"/>
</dbReference>
<keyword evidence="2" id="KW-1185">Reference proteome</keyword>
<dbReference type="OrthoDB" id="954305at2"/>
<dbReference type="AlphaFoldDB" id="A0A1I5QEZ0"/>
<accession>A0A1I5QEZ0</accession>
<sequence length="124" mass="13651">MTDLEDLREIVLTLPATTEGTHFRRPAYLVDRRSFVGVQDDGRVSLTMAADQVAGVVAEDPAALAEVRRGDTPVGVTVELAKVDRARLAELVELSWRSKAPRRLLADREAGRRAGCGRAERRAR</sequence>
<name>A0A1I5QEZ0_9PSEU</name>